<feature type="transmembrane region" description="Helical" evidence="2">
    <location>
        <begin position="51"/>
        <end position="71"/>
    </location>
</feature>
<keyword evidence="2" id="KW-0812">Transmembrane</keyword>
<evidence type="ECO:0000256" key="2">
    <source>
        <dbReference type="SAM" id="Phobius"/>
    </source>
</evidence>
<dbReference type="EMBL" id="KE124828">
    <property type="protein sequence ID" value="EPB77777.1"/>
    <property type="molecule type" value="Genomic_DNA"/>
</dbReference>
<reference evidence="3 4" key="1">
    <citation type="submission" date="2013-05" db="EMBL/GenBank/DDBJ databases">
        <title>Draft genome of the parasitic nematode Anyclostoma ceylanicum.</title>
        <authorList>
            <person name="Mitreva M."/>
        </authorList>
    </citation>
    <scope>NUCLEOTIDE SEQUENCE [LARGE SCALE GENOMIC DNA]</scope>
</reference>
<keyword evidence="2" id="KW-1133">Transmembrane helix</keyword>
<feature type="region of interest" description="Disordered" evidence="1">
    <location>
        <begin position="76"/>
        <end position="95"/>
    </location>
</feature>
<accession>A0A0D6MBJ7</accession>
<proteinExistence type="predicted"/>
<evidence type="ECO:0000313" key="3">
    <source>
        <dbReference type="EMBL" id="EPB77777.1"/>
    </source>
</evidence>
<feature type="transmembrane region" description="Helical" evidence="2">
    <location>
        <begin position="21"/>
        <end position="39"/>
    </location>
</feature>
<keyword evidence="4" id="KW-1185">Reference proteome</keyword>
<protein>
    <submittedName>
        <fullName evidence="3">Uncharacterized protein</fullName>
    </submittedName>
</protein>
<gene>
    <name evidence="3" type="ORF">ANCCEY_03130</name>
</gene>
<sequence>MGGVERLGSGLHAIPSCAMHAHLRLFTLALAWLPLMALALKSNDAPDYANWKSTGITSSKVFMLMLLPMYASMRRETREASGCFSPRPLSSERRM</sequence>
<name>A0A0D6MBJ7_9BILA</name>
<dbReference type="Proteomes" id="UP000054495">
    <property type="component" value="Unassembled WGS sequence"/>
</dbReference>
<evidence type="ECO:0000313" key="4">
    <source>
        <dbReference type="Proteomes" id="UP000054495"/>
    </source>
</evidence>
<keyword evidence="2" id="KW-0472">Membrane</keyword>
<dbReference type="AlphaFoldDB" id="A0A0D6MBJ7"/>
<evidence type="ECO:0000256" key="1">
    <source>
        <dbReference type="SAM" id="MobiDB-lite"/>
    </source>
</evidence>
<organism evidence="3 4">
    <name type="scientific">Ancylostoma ceylanicum</name>
    <dbReference type="NCBI Taxonomy" id="53326"/>
    <lineage>
        <taxon>Eukaryota</taxon>
        <taxon>Metazoa</taxon>
        <taxon>Ecdysozoa</taxon>
        <taxon>Nematoda</taxon>
        <taxon>Chromadorea</taxon>
        <taxon>Rhabditida</taxon>
        <taxon>Rhabditina</taxon>
        <taxon>Rhabditomorpha</taxon>
        <taxon>Strongyloidea</taxon>
        <taxon>Ancylostomatidae</taxon>
        <taxon>Ancylostomatinae</taxon>
        <taxon>Ancylostoma</taxon>
    </lineage>
</organism>